<dbReference type="EMBL" id="BJYZ01000014">
    <property type="protein sequence ID" value="GEO39206.1"/>
    <property type="molecule type" value="Genomic_DNA"/>
</dbReference>
<dbReference type="Proteomes" id="UP000321523">
    <property type="component" value="Unassembled WGS sequence"/>
</dbReference>
<dbReference type="RefSeq" id="WP_044432648.1">
    <property type="nucleotide sequence ID" value="NZ_BJYZ01000014.1"/>
</dbReference>
<name>A0A512DS01_9PROT</name>
<comment type="caution">
    <text evidence="1">The sequence shown here is derived from an EMBL/GenBank/DDBJ whole genome shotgun (WGS) entry which is preliminary data.</text>
</comment>
<sequence>MAYSSTRGRGQDLSTDEAIAALTDRFDQFAQQFGQSAREAGNSVSSAVDDGRRQVRNIADESYRDIRRHTQEGVENVSHRIEKNPLSSVVVALAAGILIGKLL</sequence>
<accession>A0A512DS01</accession>
<dbReference type="AlphaFoldDB" id="A0A512DS01"/>
<dbReference type="OrthoDB" id="8548296at2"/>
<evidence type="ECO:0000313" key="2">
    <source>
        <dbReference type="Proteomes" id="UP000321523"/>
    </source>
</evidence>
<keyword evidence="2" id="KW-1185">Reference proteome</keyword>
<protein>
    <recommendedName>
        <fullName evidence="3">DUF883 domain-containing protein</fullName>
    </recommendedName>
</protein>
<organism evidence="1 2">
    <name type="scientific">Skermanella aerolata</name>
    <dbReference type="NCBI Taxonomy" id="393310"/>
    <lineage>
        <taxon>Bacteria</taxon>
        <taxon>Pseudomonadati</taxon>
        <taxon>Pseudomonadota</taxon>
        <taxon>Alphaproteobacteria</taxon>
        <taxon>Rhodospirillales</taxon>
        <taxon>Azospirillaceae</taxon>
        <taxon>Skermanella</taxon>
    </lineage>
</organism>
<gene>
    <name evidence="1" type="ORF">SAE02_33540</name>
</gene>
<proteinExistence type="predicted"/>
<evidence type="ECO:0000313" key="1">
    <source>
        <dbReference type="EMBL" id="GEO39206.1"/>
    </source>
</evidence>
<evidence type="ECO:0008006" key="3">
    <source>
        <dbReference type="Google" id="ProtNLM"/>
    </source>
</evidence>
<reference evidence="1 2" key="1">
    <citation type="submission" date="2019-07" db="EMBL/GenBank/DDBJ databases">
        <title>Whole genome shotgun sequence of Skermanella aerolata NBRC 106429.</title>
        <authorList>
            <person name="Hosoyama A."/>
            <person name="Uohara A."/>
            <person name="Ohji S."/>
            <person name="Ichikawa N."/>
        </authorList>
    </citation>
    <scope>NUCLEOTIDE SEQUENCE [LARGE SCALE GENOMIC DNA]</scope>
    <source>
        <strain evidence="1 2">NBRC 106429</strain>
    </source>
</reference>